<comment type="similarity">
    <text evidence="1">Belongs to the iron-sulfur cluster assembly SufBD family.</text>
</comment>
<dbReference type="GO" id="GO:0016226">
    <property type="term" value="P:iron-sulfur cluster assembly"/>
    <property type="evidence" value="ECO:0007669"/>
    <property type="project" value="InterPro"/>
</dbReference>
<evidence type="ECO:0000259" key="3">
    <source>
        <dbReference type="Pfam" id="PF19295"/>
    </source>
</evidence>
<dbReference type="InterPro" id="IPR045595">
    <property type="entry name" value="SufBD_N"/>
</dbReference>
<proteinExistence type="inferred from homology"/>
<dbReference type="InterPro" id="IPR037284">
    <property type="entry name" value="SUF_FeS_clus_asmbl_SufBD_sf"/>
</dbReference>
<sequence length="449" mass="49669">MREFMEASVKEKTRGFSRQAVEELSWQRGEPEWVREKRLAAWDAFEAIPMPSRTDEEWRRTDIRRLPIDAVAPYTGIAGKVNSVAELPADVTAALAEDERRSGLTVQVDSNSVYADLNADLAGQGVIFTDLATAIDQHPDLVKQYFMTRAVPNEDSKFAALHGAFWSGGTFVYVPANTHVEIPLHAHVYGQSLGSSILPHMLIVAEEGASVVVVDSWASPTGTDPLLASGVVEIFAKEASQVRYIQVQDWGRSAWNFTTQRAVISQDAVVNMLNVSLGSRLSRNLIASDLIGAGSAAEMLGLYFADERQHLDNQTRQMHIAPYATSDLLYKGAIKDRARTVYLGVIKVFPDAQRTDAYQANRNLLLSRTSRADTMPELEIGANDVRCTHGATVGQVEEEYIFYLMSRGINRTEAVKLIVDGFFDEVIERVPVPEVQETVRAAIARKIGL</sequence>
<name>I4ELA3_9BACT</name>
<dbReference type="InterPro" id="IPR055346">
    <property type="entry name" value="Fe-S_cluster_assembly_SufBD"/>
</dbReference>
<dbReference type="InterPro" id="IPR000825">
    <property type="entry name" value="SUF_FeS_clus_asmbl_SufBD_core"/>
</dbReference>
<evidence type="ECO:0000256" key="1">
    <source>
        <dbReference type="ARBA" id="ARBA00043967"/>
    </source>
</evidence>
<dbReference type="Pfam" id="PF19295">
    <property type="entry name" value="SufBD_N"/>
    <property type="match status" value="1"/>
</dbReference>
<dbReference type="InterPro" id="IPR011542">
    <property type="entry name" value="SUF_FeS_clus_asmbl_SufD"/>
</dbReference>
<dbReference type="Pfam" id="PF01458">
    <property type="entry name" value="SUFBD_core"/>
    <property type="match status" value="1"/>
</dbReference>
<dbReference type="NCBIfam" id="TIGR01981">
    <property type="entry name" value="sufD"/>
    <property type="match status" value="1"/>
</dbReference>
<feature type="domain" description="SUF system FeS cluster assembly SufBD core" evidence="2">
    <location>
        <begin position="195"/>
        <end position="422"/>
    </location>
</feature>
<dbReference type="AlphaFoldDB" id="I4ELA3"/>
<accession>I4ELA3</accession>
<feature type="domain" description="SUF system FeS cluster assembly SufBD N-terminal" evidence="3">
    <location>
        <begin position="29"/>
        <end position="184"/>
    </location>
</feature>
<comment type="caution">
    <text evidence="4">The sequence shown here is derived from an EMBL/GenBank/DDBJ whole genome shotgun (WGS) entry which is preliminary data.</text>
</comment>
<gene>
    <name evidence="4" type="ORF">NITHO_50014</name>
</gene>
<protein>
    <submittedName>
        <fullName evidence="4">FeS assembly protein SufD</fullName>
    </submittedName>
</protein>
<reference evidence="4 5" key="1">
    <citation type="journal article" date="2012" name="ISME J.">
        <title>Nitrification expanded: discovery, physiology and genomics of a nitrite-oxidizing bacterium from the phylum Chloroflexi.</title>
        <authorList>
            <person name="Sorokin D.Y."/>
            <person name="Lucker S."/>
            <person name="Vejmelkova D."/>
            <person name="Kostrikina N.A."/>
            <person name="Kleerebezem R."/>
            <person name="Rijpstra W.I."/>
            <person name="Damste J.S."/>
            <person name="Le Paslier D."/>
            <person name="Muyzer G."/>
            <person name="Wagner M."/>
            <person name="van Loosdrecht M.C."/>
            <person name="Daims H."/>
        </authorList>
    </citation>
    <scope>NUCLEOTIDE SEQUENCE [LARGE SCALE GENOMIC DNA]</scope>
    <source>
        <strain evidence="5">none</strain>
    </source>
</reference>
<keyword evidence="5" id="KW-1185">Reference proteome</keyword>
<organism evidence="4 5">
    <name type="scientific">Nitrolancea hollandica Lb</name>
    <dbReference type="NCBI Taxonomy" id="1129897"/>
    <lineage>
        <taxon>Bacteria</taxon>
        <taxon>Pseudomonadati</taxon>
        <taxon>Thermomicrobiota</taxon>
        <taxon>Thermomicrobia</taxon>
        <taxon>Sphaerobacterales</taxon>
        <taxon>Sphaerobacterineae</taxon>
        <taxon>Sphaerobacteraceae</taxon>
        <taxon>Nitrolancea</taxon>
    </lineage>
</organism>
<dbReference type="Proteomes" id="UP000004221">
    <property type="component" value="Unassembled WGS sequence"/>
</dbReference>
<dbReference type="PANTHER" id="PTHR30508">
    <property type="entry name" value="FES CLUSTER ASSEMBLY PROTEIN SUF"/>
    <property type="match status" value="1"/>
</dbReference>
<dbReference type="PANTHER" id="PTHR30508:SF1">
    <property type="entry name" value="UPF0051 PROTEIN ABCI8, CHLOROPLASTIC-RELATED"/>
    <property type="match status" value="1"/>
</dbReference>
<dbReference type="SUPFAM" id="SSF101960">
    <property type="entry name" value="Stabilizer of iron transporter SufD"/>
    <property type="match status" value="1"/>
</dbReference>
<dbReference type="EMBL" id="CAGS01000445">
    <property type="protein sequence ID" value="CCF85465.1"/>
    <property type="molecule type" value="Genomic_DNA"/>
</dbReference>
<evidence type="ECO:0000259" key="2">
    <source>
        <dbReference type="Pfam" id="PF01458"/>
    </source>
</evidence>
<evidence type="ECO:0000313" key="4">
    <source>
        <dbReference type="EMBL" id="CCF85465.1"/>
    </source>
</evidence>
<evidence type="ECO:0000313" key="5">
    <source>
        <dbReference type="Proteomes" id="UP000004221"/>
    </source>
</evidence>